<dbReference type="PANTHER" id="PTHR36175:SF1">
    <property type="entry name" value="CYANOPHYCINASE"/>
    <property type="match status" value="1"/>
</dbReference>
<keyword evidence="3" id="KW-0378">Hydrolase</keyword>
<reference evidence="6 7" key="1">
    <citation type="submission" date="2022-08" db="EMBL/GenBank/DDBJ databases">
        <title>Reclassification of Massilia species as members of the genera Telluria, Duganella, Pseudoduganella, Mokoshia gen. nov. and Zemynaea gen. nov. using orthogonal and non-orthogonal genome-based approaches.</title>
        <authorList>
            <person name="Bowman J.P."/>
        </authorList>
    </citation>
    <scope>NUCLEOTIDE SEQUENCE [LARGE SCALE GENOMIC DNA]</scope>
    <source>
        <strain evidence="6 7">JCM 31606</strain>
    </source>
</reference>
<dbReference type="CDD" id="cd03145">
    <property type="entry name" value="GAT1_cyanophycinase"/>
    <property type="match status" value="1"/>
</dbReference>
<feature type="chain" id="PRO_5047411271" evidence="5">
    <location>
        <begin position="33"/>
        <end position="340"/>
    </location>
</feature>
<evidence type="ECO:0000256" key="1">
    <source>
        <dbReference type="ARBA" id="ARBA00006534"/>
    </source>
</evidence>
<accession>A0ABT2D0W3</accession>
<evidence type="ECO:0000256" key="5">
    <source>
        <dbReference type="SAM" id="SignalP"/>
    </source>
</evidence>
<protein>
    <submittedName>
        <fullName evidence="6">Cyanophycinase</fullName>
    </submittedName>
</protein>
<dbReference type="Gene3D" id="3.40.50.880">
    <property type="match status" value="1"/>
</dbReference>
<proteinExistence type="inferred from homology"/>
<dbReference type="RefSeq" id="WP_258813016.1">
    <property type="nucleotide sequence ID" value="NZ_JANUGU010000006.1"/>
</dbReference>
<feature type="signal peptide" evidence="5">
    <location>
        <begin position="1"/>
        <end position="32"/>
    </location>
</feature>
<evidence type="ECO:0000313" key="6">
    <source>
        <dbReference type="EMBL" id="MCS0659822.1"/>
    </source>
</evidence>
<dbReference type="Pfam" id="PF03575">
    <property type="entry name" value="Peptidase_S51"/>
    <property type="match status" value="1"/>
</dbReference>
<dbReference type="SUPFAM" id="SSF52317">
    <property type="entry name" value="Class I glutamine amidotransferase-like"/>
    <property type="match status" value="1"/>
</dbReference>
<dbReference type="EMBL" id="JANUGU010000006">
    <property type="protein sequence ID" value="MCS0659822.1"/>
    <property type="molecule type" value="Genomic_DNA"/>
</dbReference>
<evidence type="ECO:0000256" key="2">
    <source>
        <dbReference type="ARBA" id="ARBA00022670"/>
    </source>
</evidence>
<comment type="similarity">
    <text evidence="1">Belongs to the peptidase S51 family.</text>
</comment>
<keyword evidence="7" id="KW-1185">Reference proteome</keyword>
<keyword evidence="5" id="KW-0732">Signal</keyword>
<dbReference type="InterPro" id="IPR005320">
    <property type="entry name" value="Peptidase_S51"/>
</dbReference>
<comment type="caution">
    <text evidence="6">The sequence shown here is derived from an EMBL/GenBank/DDBJ whole genome shotgun (WGS) entry which is preliminary data.</text>
</comment>
<evidence type="ECO:0000256" key="3">
    <source>
        <dbReference type="ARBA" id="ARBA00022801"/>
    </source>
</evidence>
<dbReference type="InterPro" id="IPR029062">
    <property type="entry name" value="Class_I_gatase-like"/>
</dbReference>
<keyword evidence="4" id="KW-0720">Serine protease</keyword>
<evidence type="ECO:0000313" key="7">
    <source>
        <dbReference type="Proteomes" id="UP001204621"/>
    </source>
</evidence>
<dbReference type="PANTHER" id="PTHR36175">
    <property type="entry name" value="CYANOPHYCINASE"/>
    <property type="match status" value="1"/>
</dbReference>
<dbReference type="Proteomes" id="UP001204621">
    <property type="component" value="Unassembled WGS sequence"/>
</dbReference>
<sequence length="340" mass="36114">MTSFTRVRRLFASACWTGMLALGLCFAPPAHAEKPYKYFAVGDTTDVVLARPPLPALVLMGGGPDVDDAFKWMIKKGGGGNFVVIRATGTDAYNPYIYAMGGVRSVETIIVPSREAASDPFVLQRVRGAEALFIAGGDQSDYIRFWKDTPLSAALQDLANRNIPLGGTSAGLAVLGQFIYSGLNQSVTSADALADPFNKNITLDRDFLALPPLSRALTDSHLDARDRMGRLVTFLARVVNDGWTSMARGVGIDVETALLVENGQATRVGAGSAYFLQTVGLPQVCAPKTPLTYLNLGVQRLSGTGSFDLNNWAGYGSTVNYSVSAVKGDLVSTQAGGAVY</sequence>
<evidence type="ECO:0000256" key="4">
    <source>
        <dbReference type="ARBA" id="ARBA00022825"/>
    </source>
</evidence>
<gene>
    <name evidence="6" type="ORF">NX778_17250</name>
</gene>
<name>A0ABT2D0W3_9BURK</name>
<organism evidence="6 7">
    <name type="scientific">Massilia terrae</name>
    <dbReference type="NCBI Taxonomy" id="1811224"/>
    <lineage>
        <taxon>Bacteria</taxon>
        <taxon>Pseudomonadati</taxon>
        <taxon>Pseudomonadota</taxon>
        <taxon>Betaproteobacteria</taxon>
        <taxon>Burkholderiales</taxon>
        <taxon>Oxalobacteraceae</taxon>
        <taxon>Telluria group</taxon>
        <taxon>Massilia</taxon>
    </lineage>
</organism>
<keyword evidence="2" id="KW-0645">Protease</keyword>